<dbReference type="RefSeq" id="WP_011787321.1">
    <property type="nucleotide sequence ID" value="NC_008741.1"/>
</dbReference>
<accession>A0A0H3ACP3</accession>
<dbReference type="InterPro" id="IPR000594">
    <property type="entry name" value="ThiF_NAD_FAD-bd"/>
</dbReference>
<keyword evidence="2" id="KW-1133">Transmembrane helix</keyword>
<dbReference type="CDD" id="cd01483">
    <property type="entry name" value="E1_enzyme_family"/>
    <property type="match status" value="1"/>
</dbReference>
<dbReference type="SUPFAM" id="SSF69572">
    <property type="entry name" value="Activating enzymes of the ubiquitin-like proteins"/>
    <property type="match status" value="1"/>
</dbReference>
<dbReference type="InterPro" id="IPR000415">
    <property type="entry name" value="Nitroreductase-like"/>
</dbReference>
<dbReference type="InterPro" id="IPR016181">
    <property type="entry name" value="Acyl_CoA_acyltransferase"/>
</dbReference>
<sequence>MLAIADKRRTIRIKRSSLLQNKLGALDRPAIKIAETPDEYTRAFRLVYEEYIRSGYLKPHPSRMYYNVWSILPATSVFIFKSYHDVLCTLTHIPDSGLFGLPMDTLYKPEVDALRAQGRNVVEVGALATQYSRRWTNLMVFLAKAMFQYSMMSEVDDILVTVNPKHVKFYTDIFLFKPFGEVRHYDTVDAPAVALRIDLHEAMDELQEKYGDEEDFETNLFAFFARMNSDETETSENPVRRDRPLEPYTAYYLLQQRPELLDHLAEPQRDHIETIYHRAVFNHFSTNPVHPETPGGVPLDMLKLETRDAYTDIAFSRNLGLVDYAGQRRLLRSRVAIAGLGGVGGIHLMTLARTGIGNFNLADFDAYSPVNLNRQYGASIASFGRGKLDVMTERALSVNPFLDIRSFPEGVTAETIDAFLKDVDLLVDGIDFFALDIRRRLFNRALELGIPVITAGPLGYSCALLVFMPGGMNFDSYFGIDDDTPPMEGYLRFGMGLAPRPAHLGYMDRRFVSLHDRRGPSLDIACHLCAGMAATEAVRILLHRRGIRPVPYFRQFDPLTGRHVRGRLRKGLRSPLQRLKLAIARRFFMGSPRTGTPPPPEPDVVALRQDIPLETLHYVARAAMQAPSGDNVQPWRFVPHATGLHIHLDRQADGSFFDYRHVASLLACGAAVQNAVYASGSAGLDATLSLFPDATKPDRVASLHCTPLGVPSHEIMTAALWRRHTNRRMYAARPLPVEVCERIEHLVSEEQDATLLWATDAAQRKTLARAVYLADRVRVERRDMHEHLMRFIRFDGQAGQQGEVGQQGHTGQAGHHSHAGNGPYGDGLPLANLEAGLAGELYLRAVRPWRNMSIANALGLGRLMPLHGAMGVLRSGGIGLLLANGETETDIARAGMAWQRAWCALEHMGYAMQPLAALPLLHLRLAMGDPQTLDTAHQRLLEEAWTLLEQVLPHPKGRLPVMMFRAGVAAPIRHGTFRRPLSDFLLPAE</sequence>
<dbReference type="Pfam" id="PF00899">
    <property type="entry name" value="ThiF"/>
    <property type="match status" value="1"/>
</dbReference>
<evidence type="ECO:0000259" key="4">
    <source>
        <dbReference type="Pfam" id="PF21926"/>
    </source>
</evidence>
<gene>
    <name evidence="5" type="ordered locus">Dvul_3075</name>
</gene>
<organism evidence="5 6">
    <name type="scientific">Nitratidesulfovibrio vulgaris (strain DP4)</name>
    <name type="common">Desulfovibrio vulgaris</name>
    <dbReference type="NCBI Taxonomy" id="391774"/>
    <lineage>
        <taxon>Bacteria</taxon>
        <taxon>Pseudomonadati</taxon>
        <taxon>Thermodesulfobacteriota</taxon>
        <taxon>Desulfovibrionia</taxon>
        <taxon>Desulfovibrionales</taxon>
        <taxon>Desulfovibrionaceae</taxon>
        <taxon>Nitratidesulfovibrio</taxon>
    </lineage>
</organism>
<feature type="domain" description="THIF-type NAD/FAD binding fold" evidence="3">
    <location>
        <begin position="316"/>
        <end position="566"/>
    </location>
</feature>
<dbReference type="GO" id="GO:0061504">
    <property type="term" value="P:cyclic threonylcarbamoyladenosine biosynthetic process"/>
    <property type="evidence" value="ECO:0007669"/>
    <property type="project" value="TreeGrafter"/>
</dbReference>
<dbReference type="Gene3D" id="3.40.50.720">
    <property type="entry name" value="NAD(P)-binding Rossmann-like Domain"/>
    <property type="match status" value="1"/>
</dbReference>
<dbReference type="HOGENOM" id="CLU_306689_0_0_7"/>
<dbReference type="InterPro" id="IPR045886">
    <property type="entry name" value="ThiF/MoeB/HesA"/>
</dbReference>
<dbReference type="InterPro" id="IPR035985">
    <property type="entry name" value="Ubiquitin-activating_enz"/>
</dbReference>
<evidence type="ECO:0000256" key="1">
    <source>
        <dbReference type="SAM" id="MobiDB-lite"/>
    </source>
</evidence>
<keyword evidence="2" id="KW-0812">Transmembrane</keyword>
<dbReference type="Pfam" id="PF21926">
    <property type="entry name" value="FeeM"/>
    <property type="match status" value="1"/>
</dbReference>
<dbReference type="GO" id="GO:0061503">
    <property type="term" value="F:tRNA threonylcarbamoyladenosine dehydratase"/>
    <property type="evidence" value="ECO:0007669"/>
    <property type="project" value="TreeGrafter"/>
</dbReference>
<proteinExistence type="predicted"/>
<dbReference type="PANTHER" id="PTHR43267">
    <property type="entry name" value="TRNA THREONYLCARBAMOYLADENOSINE DEHYDRATASE"/>
    <property type="match status" value="1"/>
</dbReference>
<dbReference type="NCBIfam" id="NF011425">
    <property type="entry name" value="PRK14852.1"/>
    <property type="match status" value="1"/>
</dbReference>
<feature type="region of interest" description="Disordered" evidence="1">
    <location>
        <begin position="800"/>
        <end position="825"/>
    </location>
</feature>
<name>A0A0H3ACP3_NITV4</name>
<geneLocation type="plasmid" evidence="5 6">
    <name>pDVUL01</name>
</geneLocation>
<keyword evidence="5" id="KW-0614">Plasmid</keyword>
<feature type="transmembrane region" description="Helical" evidence="2">
    <location>
        <begin position="448"/>
        <end position="468"/>
    </location>
</feature>
<evidence type="ECO:0000259" key="3">
    <source>
        <dbReference type="Pfam" id="PF00899"/>
    </source>
</evidence>
<dbReference type="SUPFAM" id="SSF55469">
    <property type="entry name" value="FMN-dependent nitroreductase-like"/>
    <property type="match status" value="1"/>
</dbReference>
<feature type="domain" description="N-acyl amino acid synthase FeeM catalytic core" evidence="4">
    <location>
        <begin position="43"/>
        <end position="198"/>
    </location>
</feature>
<evidence type="ECO:0000313" key="6">
    <source>
        <dbReference type="Proteomes" id="UP000009173"/>
    </source>
</evidence>
<evidence type="ECO:0000256" key="2">
    <source>
        <dbReference type="SAM" id="Phobius"/>
    </source>
</evidence>
<dbReference type="GO" id="GO:0016491">
    <property type="term" value="F:oxidoreductase activity"/>
    <property type="evidence" value="ECO:0007669"/>
    <property type="project" value="InterPro"/>
</dbReference>
<feature type="compositionally biased region" description="Low complexity" evidence="1">
    <location>
        <begin position="800"/>
        <end position="814"/>
    </location>
</feature>
<keyword evidence="2" id="KW-0472">Membrane</keyword>
<dbReference type="Proteomes" id="UP000009173">
    <property type="component" value="Plasmid pDVUL01"/>
</dbReference>
<dbReference type="AlphaFoldDB" id="A0A0H3ACP3"/>
<dbReference type="SUPFAM" id="SSF55729">
    <property type="entry name" value="Acyl-CoA N-acyltransferases (Nat)"/>
    <property type="match status" value="1"/>
</dbReference>
<dbReference type="GO" id="GO:0008641">
    <property type="term" value="F:ubiquitin-like modifier activating enzyme activity"/>
    <property type="evidence" value="ECO:0007669"/>
    <property type="project" value="InterPro"/>
</dbReference>
<dbReference type="NCBIfam" id="NF006077">
    <property type="entry name" value="PRK08223.1"/>
    <property type="match status" value="1"/>
</dbReference>
<dbReference type="Gene3D" id="3.40.109.10">
    <property type="entry name" value="NADH Oxidase"/>
    <property type="match status" value="1"/>
</dbReference>
<dbReference type="Gene3D" id="3.40.630.30">
    <property type="match status" value="1"/>
</dbReference>
<evidence type="ECO:0000313" key="5">
    <source>
        <dbReference type="EMBL" id="ABM30086.1"/>
    </source>
</evidence>
<dbReference type="KEGG" id="dvl:Dvul_3075"/>
<reference evidence="6" key="1">
    <citation type="journal article" date="2009" name="Environ. Microbiol.">
        <title>Contribution of mobile genetic elements to Desulfovibrio vulgaris genome plasticity.</title>
        <authorList>
            <person name="Walker C.B."/>
            <person name="Stolyar S."/>
            <person name="Chivian D."/>
            <person name="Pinel N."/>
            <person name="Gabster J.A."/>
            <person name="Dehal P.S."/>
            <person name="He Z."/>
            <person name="Yang Z.K."/>
            <person name="Yen H.C."/>
            <person name="Zhou J."/>
            <person name="Wall J.D."/>
            <person name="Hazen T.C."/>
            <person name="Arkin A.P."/>
            <person name="Stahl D.A."/>
        </authorList>
    </citation>
    <scope>NUCLEOTIDE SEQUENCE [LARGE SCALE GENOMIC DNA]</scope>
    <source>
        <strain evidence="6">DP4</strain>
        <plasmid evidence="6">Plasmid pDVUL01</plasmid>
    </source>
</reference>
<dbReference type="EMBL" id="CP000528">
    <property type="protein sequence ID" value="ABM30086.1"/>
    <property type="molecule type" value="Genomic_DNA"/>
</dbReference>
<dbReference type="InterPro" id="IPR054597">
    <property type="entry name" value="FeeM_cat"/>
</dbReference>
<dbReference type="PANTHER" id="PTHR43267:SF1">
    <property type="entry name" value="TRNA THREONYLCARBAMOYLADENOSINE DEHYDRATASE"/>
    <property type="match status" value="1"/>
</dbReference>
<protein>
    <submittedName>
        <fullName evidence="5">UBA/THIF-type NAD/FAD binding protein</fullName>
    </submittedName>
</protein>